<protein>
    <submittedName>
        <fullName evidence="2">Uncharacterized protein</fullName>
    </submittedName>
</protein>
<reference evidence="3" key="1">
    <citation type="journal article" date="2016" name="Genome Announc.">
        <title>Draft genome sequences of fungus Aspergillus calidoustus.</title>
        <authorList>
            <person name="Horn F."/>
            <person name="Linde J."/>
            <person name="Mattern D.J."/>
            <person name="Walther G."/>
            <person name="Guthke R."/>
            <person name="Scherlach K."/>
            <person name="Martin K."/>
            <person name="Brakhage A.A."/>
            <person name="Petzke L."/>
            <person name="Valiante V."/>
        </authorList>
    </citation>
    <scope>NUCLEOTIDE SEQUENCE [LARGE SCALE GENOMIC DNA]</scope>
    <source>
        <strain evidence="3">SF006504</strain>
    </source>
</reference>
<gene>
    <name evidence="2" type="ORF">ASPCAL03696</name>
</gene>
<dbReference type="AlphaFoldDB" id="A0A0U5FZE7"/>
<accession>A0A0U5FZE7</accession>
<dbReference type="OrthoDB" id="3364175at2759"/>
<evidence type="ECO:0000313" key="2">
    <source>
        <dbReference type="EMBL" id="CEL02527.1"/>
    </source>
</evidence>
<dbReference type="Proteomes" id="UP000054771">
    <property type="component" value="Unassembled WGS sequence"/>
</dbReference>
<name>A0A0U5FZE7_ASPCI</name>
<feature type="region of interest" description="Disordered" evidence="1">
    <location>
        <begin position="1"/>
        <end position="24"/>
    </location>
</feature>
<sequence length="106" mass="11326">MDSVQPSPDTALDEPTRLGDRSSPEVTAMGLAARSLGDVEDTDECAKGFFGDSSAVAFIKRLQETLKSETHASGLSHSPYNSIALKPATPTWLAFGFIASFDWCLS</sequence>
<dbReference type="EMBL" id="CDMC01000003">
    <property type="protein sequence ID" value="CEL02527.1"/>
    <property type="molecule type" value="Genomic_DNA"/>
</dbReference>
<keyword evidence="3" id="KW-1185">Reference proteome</keyword>
<organism evidence="2 3">
    <name type="scientific">Aspergillus calidoustus</name>
    <dbReference type="NCBI Taxonomy" id="454130"/>
    <lineage>
        <taxon>Eukaryota</taxon>
        <taxon>Fungi</taxon>
        <taxon>Dikarya</taxon>
        <taxon>Ascomycota</taxon>
        <taxon>Pezizomycotina</taxon>
        <taxon>Eurotiomycetes</taxon>
        <taxon>Eurotiomycetidae</taxon>
        <taxon>Eurotiales</taxon>
        <taxon>Aspergillaceae</taxon>
        <taxon>Aspergillus</taxon>
        <taxon>Aspergillus subgen. Nidulantes</taxon>
    </lineage>
</organism>
<evidence type="ECO:0000256" key="1">
    <source>
        <dbReference type="SAM" id="MobiDB-lite"/>
    </source>
</evidence>
<proteinExistence type="predicted"/>
<evidence type="ECO:0000313" key="3">
    <source>
        <dbReference type="Proteomes" id="UP000054771"/>
    </source>
</evidence>
<feature type="compositionally biased region" description="Basic and acidic residues" evidence="1">
    <location>
        <begin position="14"/>
        <end position="23"/>
    </location>
</feature>